<dbReference type="GeneID" id="95551489"/>
<dbReference type="OrthoDB" id="9135736at2"/>
<gene>
    <name evidence="1" type="ORF">SAMN06295900_104255</name>
</gene>
<proteinExistence type="predicted"/>
<sequence>MSKLFSLKEWVTLPDAATHLSAVFGEEVSEADLLQFSLEGRLTLSVNFVNGAYARYGRIVGPESVEWGDLPSLESIPGHDGATHIRFMRSLKLYEDRDQYVNFGNDVIKIDGVWDLPLLGGDRLDVEHRFQMLIGGHPVTSTNLEGSFVQRADLVCQLQESMDDNEYAAGSSAQLTKLKQFINEEKLPAEEGDALLKVHAEMRKKFLADRKARPASEGYYPAGGLPEDRNLVVRTSNLASFIQSVSVVPSVEPSTLSTRERESLQKQIGALALLLAEKNGRYKKNDGPSANAIADDVTAVLSGRPNADARGVSHTSLRDSIGAGIRLLRG</sequence>
<protein>
    <submittedName>
        <fullName evidence="1">Uncharacterized protein</fullName>
    </submittedName>
</protein>
<evidence type="ECO:0000313" key="1">
    <source>
        <dbReference type="EMBL" id="SMF24105.1"/>
    </source>
</evidence>
<dbReference type="RefSeq" id="WP_085226969.1">
    <property type="nucleotide sequence ID" value="NZ_BSQD01000005.1"/>
</dbReference>
<dbReference type="STRING" id="28094.SAMN06295900_104255"/>
<evidence type="ECO:0000313" key="2">
    <source>
        <dbReference type="Proteomes" id="UP000192911"/>
    </source>
</evidence>
<dbReference type="EMBL" id="FXAH01000004">
    <property type="protein sequence ID" value="SMF24105.1"/>
    <property type="molecule type" value="Genomic_DNA"/>
</dbReference>
<reference evidence="2" key="1">
    <citation type="submission" date="2017-04" db="EMBL/GenBank/DDBJ databases">
        <authorList>
            <person name="Varghese N."/>
            <person name="Submissions S."/>
        </authorList>
    </citation>
    <scope>NUCLEOTIDE SEQUENCE [LARGE SCALE GENOMIC DNA]</scope>
    <source>
        <strain evidence="2">Ballard 720</strain>
    </source>
</reference>
<organism evidence="1 2">
    <name type="scientific">Trinickia caryophylli</name>
    <name type="common">Paraburkholderia caryophylli</name>
    <dbReference type="NCBI Taxonomy" id="28094"/>
    <lineage>
        <taxon>Bacteria</taxon>
        <taxon>Pseudomonadati</taxon>
        <taxon>Pseudomonadota</taxon>
        <taxon>Betaproteobacteria</taxon>
        <taxon>Burkholderiales</taxon>
        <taxon>Burkholderiaceae</taxon>
        <taxon>Trinickia</taxon>
    </lineage>
</organism>
<dbReference type="Proteomes" id="UP000192911">
    <property type="component" value="Unassembled WGS sequence"/>
</dbReference>
<name>A0A1X7DZ40_TRICW</name>
<accession>A0A1X7DZ40</accession>
<keyword evidence="2" id="KW-1185">Reference proteome</keyword>
<dbReference type="AlphaFoldDB" id="A0A1X7DZ40"/>